<dbReference type="EMBL" id="BK035393">
    <property type="protein sequence ID" value="DAG98011.1"/>
    <property type="molecule type" value="Genomic_DNA"/>
</dbReference>
<organism evidence="1">
    <name type="scientific">Ackermannviridae sp</name>
    <dbReference type="NCBI Taxonomy" id="2831612"/>
    <lineage>
        <taxon>Viruses</taxon>
        <taxon>Duplodnaviria</taxon>
        <taxon>Heunggongvirae</taxon>
        <taxon>Uroviricota</taxon>
        <taxon>Caudoviricetes</taxon>
        <taxon>Pantevenvirales</taxon>
        <taxon>Ackermannviridae</taxon>
    </lineage>
</organism>
<evidence type="ECO:0000313" key="1">
    <source>
        <dbReference type="EMBL" id="DAG98011.1"/>
    </source>
</evidence>
<proteinExistence type="predicted"/>
<accession>A0A8S5VTT1</accession>
<protein>
    <submittedName>
        <fullName evidence="1">Matrix protein</fullName>
    </submittedName>
</protein>
<sequence length="129" mass="15353">MTVREYINTLEDAGLIFAYIECVKDGKYGKETVDIDIDNDEYEDVKDKADKLIYGSFNNCMYPYPVRTEEDIYEYLKTCVGDGSGNDPEYLEYKAIWEKDPWTKFFQSIDEICPWFEQDGYYFMDTYNM</sequence>
<name>A0A8S5VTT1_9CAUD</name>
<reference evidence="1" key="1">
    <citation type="journal article" date="2021" name="Proc. Natl. Acad. Sci. U.S.A.">
        <title>A Catalog of Tens of Thousands of Viruses from Human Metagenomes Reveals Hidden Associations with Chronic Diseases.</title>
        <authorList>
            <person name="Tisza M.J."/>
            <person name="Buck C.B."/>
        </authorList>
    </citation>
    <scope>NUCLEOTIDE SEQUENCE</scope>
    <source>
        <strain evidence="1">CtASH1</strain>
    </source>
</reference>